<evidence type="ECO:0000259" key="4">
    <source>
        <dbReference type="Pfam" id="PF22725"/>
    </source>
</evidence>
<comment type="caution">
    <text evidence="5">The sequence shown here is derived from an EMBL/GenBank/DDBJ whole genome shotgun (WGS) entry which is preliminary data.</text>
</comment>
<dbReference type="AlphaFoldDB" id="A0A7V8NNV4"/>
<dbReference type="Gene3D" id="3.40.50.720">
    <property type="entry name" value="NAD(P)-binding Rossmann-like Domain"/>
    <property type="match status" value="1"/>
</dbReference>
<feature type="non-terminal residue" evidence="5">
    <location>
        <position position="1"/>
    </location>
</feature>
<dbReference type="GO" id="GO:0006740">
    <property type="term" value="P:NADPH regeneration"/>
    <property type="evidence" value="ECO:0007669"/>
    <property type="project" value="TreeGrafter"/>
</dbReference>
<evidence type="ECO:0000256" key="2">
    <source>
        <dbReference type="ARBA" id="ARBA00023002"/>
    </source>
</evidence>
<dbReference type="GO" id="GO:0016491">
    <property type="term" value="F:oxidoreductase activity"/>
    <property type="evidence" value="ECO:0007669"/>
    <property type="project" value="UniProtKB-KW"/>
</dbReference>
<dbReference type="Pfam" id="PF01408">
    <property type="entry name" value="GFO_IDH_MocA"/>
    <property type="match status" value="1"/>
</dbReference>
<sequence>RDIEMVTIAAPNSLHAQMTMDIAAAGKHIVCEKPLAMTIAEGEEMIAAAKRHGVLLMYGEELFFTPKYLKAKEMADSGAFGKVYLVKQSEKHFGPHSAWFWDVNRSGGGALMDLGCHGIAFCYWFLGRAPVKSVYCQMGTYVHGDKTKAEDDSLCILEFANGAIGVVENSWARRGGMDDRIEVFGEDGCTYANLHMGNALPTYSENGYGYAVEKAPTTKGWTYPVFEELWNYGTPQELAHFARCVRGKETPQASGEDGLVVLRAIYAGYASAGEGRKVALPYLPPPGVKKPVDLWLNGASREQRAPH</sequence>
<dbReference type="EMBL" id="JACDQQ010000715">
    <property type="protein sequence ID" value="MBA0084787.1"/>
    <property type="molecule type" value="Genomic_DNA"/>
</dbReference>
<dbReference type="Pfam" id="PF22725">
    <property type="entry name" value="GFO_IDH_MocA_C3"/>
    <property type="match status" value="1"/>
</dbReference>
<evidence type="ECO:0000256" key="1">
    <source>
        <dbReference type="ARBA" id="ARBA00010928"/>
    </source>
</evidence>
<dbReference type="InterPro" id="IPR055170">
    <property type="entry name" value="GFO_IDH_MocA-like_dom"/>
</dbReference>
<gene>
    <name evidence="5" type="ORF">HRJ53_07320</name>
</gene>
<dbReference type="SUPFAM" id="SSF55347">
    <property type="entry name" value="Glyceraldehyde-3-phosphate dehydrogenase-like, C-terminal domain"/>
    <property type="match status" value="1"/>
</dbReference>
<dbReference type="GO" id="GO:0000166">
    <property type="term" value="F:nucleotide binding"/>
    <property type="evidence" value="ECO:0007669"/>
    <property type="project" value="InterPro"/>
</dbReference>
<evidence type="ECO:0000313" key="6">
    <source>
        <dbReference type="Proteomes" id="UP000567293"/>
    </source>
</evidence>
<feature type="domain" description="GFO/IDH/MocA-like oxidoreductase" evidence="4">
    <location>
        <begin position="68"/>
        <end position="188"/>
    </location>
</feature>
<name>A0A7V8NNV4_9BACT</name>
<accession>A0A7V8NNV4</accession>
<feature type="domain" description="Gfo/Idh/MocA-like oxidoreductase N-terminal" evidence="3">
    <location>
        <begin position="2"/>
        <end position="59"/>
    </location>
</feature>
<reference evidence="5" key="1">
    <citation type="submission" date="2020-06" db="EMBL/GenBank/DDBJ databases">
        <title>Legume-microbial interactions unlock mineral nutrients during tropical forest succession.</title>
        <authorList>
            <person name="Epihov D.Z."/>
        </authorList>
    </citation>
    <scope>NUCLEOTIDE SEQUENCE [LARGE SCALE GENOMIC DNA]</scope>
    <source>
        <strain evidence="5">Pan2503</strain>
    </source>
</reference>
<dbReference type="PANTHER" id="PTHR42840:SF3">
    <property type="entry name" value="BINDING ROSSMANN FOLD OXIDOREDUCTASE, PUTATIVE (AFU_ORTHOLOGUE AFUA_2G10240)-RELATED"/>
    <property type="match status" value="1"/>
</dbReference>
<dbReference type="SUPFAM" id="SSF51735">
    <property type="entry name" value="NAD(P)-binding Rossmann-fold domains"/>
    <property type="match status" value="1"/>
</dbReference>
<dbReference type="GO" id="GO:0005737">
    <property type="term" value="C:cytoplasm"/>
    <property type="evidence" value="ECO:0007669"/>
    <property type="project" value="TreeGrafter"/>
</dbReference>
<keyword evidence="6" id="KW-1185">Reference proteome</keyword>
<evidence type="ECO:0000313" key="5">
    <source>
        <dbReference type="EMBL" id="MBA0084787.1"/>
    </source>
</evidence>
<dbReference type="Proteomes" id="UP000567293">
    <property type="component" value="Unassembled WGS sequence"/>
</dbReference>
<dbReference type="Gene3D" id="3.30.360.10">
    <property type="entry name" value="Dihydrodipicolinate Reductase, domain 2"/>
    <property type="match status" value="1"/>
</dbReference>
<comment type="similarity">
    <text evidence="1">Belongs to the Gfo/Idh/MocA family.</text>
</comment>
<organism evidence="5 6">
    <name type="scientific">Candidatus Acidiferrum panamense</name>
    <dbReference type="NCBI Taxonomy" id="2741543"/>
    <lineage>
        <taxon>Bacteria</taxon>
        <taxon>Pseudomonadati</taxon>
        <taxon>Acidobacteriota</taxon>
        <taxon>Terriglobia</taxon>
        <taxon>Candidatus Acidiferrales</taxon>
        <taxon>Candidatus Acidiferrum</taxon>
    </lineage>
</organism>
<dbReference type="InterPro" id="IPR036291">
    <property type="entry name" value="NAD(P)-bd_dom_sf"/>
</dbReference>
<dbReference type="InterPro" id="IPR000683">
    <property type="entry name" value="Gfo/Idh/MocA-like_OxRdtase_N"/>
</dbReference>
<keyword evidence="2" id="KW-0560">Oxidoreductase</keyword>
<protein>
    <submittedName>
        <fullName evidence="5">Gfo/Idh/MocA family oxidoreductase</fullName>
    </submittedName>
</protein>
<dbReference type="PANTHER" id="PTHR42840">
    <property type="entry name" value="NAD(P)-BINDING ROSSMANN-FOLD SUPERFAMILY PROTEIN-RELATED"/>
    <property type="match status" value="1"/>
</dbReference>
<proteinExistence type="inferred from homology"/>
<evidence type="ECO:0000259" key="3">
    <source>
        <dbReference type="Pfam" id="PF01408"/>
    </source>
</evidence>